<accession>A0AAW5JYT7</accession>
<proteinExistence type="predicted"/>
<keyword evidence="3" id="KW-1185">Reference proteome</keyword>
<dbReference type="AlphaFoldDB" id="A0AAW5JYT7"/>
<organism evidence="2 3">
    <name type="scientific">Cloacibacillus evryensis</name>
    <dbReference type="NCBI Taxonomy" id="508460"/>
    <lineage>
        <taxon>Bacteria</taxon>
        <taxon>Thermotogati</taxon>
        <taxon>Synergistota</taxon>
        <taxon>Synergistia</taxon>
        <taxon>Synergistales</taxon>
        <taxon>Synergistaceae</taxon>
        <taxon>Cloacibacillus</taxon>
    </lineage>
</organism>
<evidence type="ECO:0000313" key="2">
    <source>
        <dbReference type="EMBL" id="MCQ4813566.1"/>
    </source>
</evidence>
<evidence type="ECO:0000256" key="1">
    <source>
        <dbReference type="SAM" id="MobiDB-lite"/>
    </source>
</evidence>
<gene>
    <name evidence="2" type="ORF">NE630_03890</name>
</gene>
<dbReference type="EMBL" id="JANFYT010000006">
    <property type="protein sequence ID" value="MCQ4813566.1"/>
    <property type="molecule type" value="Genomic_DNA"/>
</dbReference>
<evidence type="ECO:0000313" key="3">
    <source>
        <dbReference type="Proteomes" id="UP001205919"/>
    </source>
</evidence>
<dbReference type="Proteomes" id="UP001205919">
    <property type="component" value="Unassembled WGS sequence"/>
</dbReference>
<reference evidence="2 3" key="1">
    <citation type="submission" date="2022-06" db="EMBL/GenBank/DDBJ databases">
        <title>Isolation of gut microbiota from human fecal samples.</title>
        <authorList>
            <person name="Pamer E.G."/>
            <person name="Barat B."/>
            <person name="Waligurski E."/>
            <person name="Medina S."/>
            <person name="Paddock L."/>
            <person name="Mostad J."/>
        </authorList>
    </citation>
    <scope>NUCLEOTIDE SEQUENCE [LARGE SCALE GENOMIC DNA]</scope>
    <source>
        <strain evidence="2 3">DFI.9.90</strain>
    </source>
</reference>
<protein>
    <submittedName>
        <fullName evidence="2">Uncharacterized protein</fullName>
    </submittedName>
</protein>
<dbReference type="RefSeq" id="WP_256181597.1">
    <property type="nucleotide sequence ID" value="NZ_JANFYT010000006.1"/>
</dbReference>
<comment type="caution">
    <text evidence="2">The sequence shown here is derived from an EMBL/GenBank/DDBJ whole genome shotgun (WGS) entry which is preliminary data.</text>
</comment>
<name>A0AAW5JYT7_9BACT</name>
<sequence length="90" mass="9590">MYAQDRPVTAPRNCPFNRTLRSFGGETRACENEACECFIVTSRNKKGVALRGRCGLIPPAPDSVADTGDKGAAEAVSAPEDLGEFDLKGD</sequence>
<feature type="region of interest" description="Disordered" evidence="1">
    <location>
        <begin position="63"/>
        <end position="90"/>
    </location>
</feature>